<sequence>MMKKRYACDFCGKGVQHSNLVSFAKNRVHVVRRPNLHAHKMVIEGEAVRLKLCTACKRAVRLPEREKRAAVVAVAK</sequence>
<keyword evidence="3" id="KW-0687">Ribonucleoprotein</keyword>
<dbReference type="InterPro" id="IPR034704">
    <property type="entry name" value="Ribosomal_bL28/bL31-like_sf"/>
</dbReference>
<comment type="similarity">
    <text evidence="1">Belongs to the bacterial ribosomal protein bL28 family.</text>
</comment>
<protein>
    <recommendedName>
        <fullName evidence="6">50S ribosomal protein L28</fullName>
    </recommendedName>
</protein>
<organism evidence="4 5">
    <name type="scientific">Candidatus Collierbacteria bacterium RIFCSPHIGHO2_02_FULL_49_10</name>
    <dbReference type="NCBI Taxonomy" id="1817723"/>
    <lineage>
        <taxon>Bacteria</taxon>
        <taxon>Candidatus Collieribacteriota</taxon>
    </lineage>
</organism>
<gene>
    <name evidence="4" type="ORF">A3D09_03565</name>
</gene>
<keyword evidence="2" id="KW-0689">Ribosomal protein</keyword>
<reference evidence="4 5" key="1">
    <citation type="journal article" date="2016" name="Nat. Commun.">
        <title>Thousands of microbial genomes shed light on interconnected biogeochemical processes in an aquifer system.</title>
        <authorList>
            <person name="Anantharaman K."/>
            <person name="Brown C.T."/>
            <person name="Hug L.A."/>
            <person name="Sharon I."/>
            <person name="Castelle C.J."/>
            <person name="Probst A.J."/>
            <person name="Thomas B.C."/>
            <person name="Singh A."/>
            <person name="Wilkins M.J."/>
            <person name="Karaoz U."/>
            <person name="Brodie E.L."/>
            <person name="Williams K.H."/>
            <person name="Hubbard S.S."/>
            <person name="Banfield J.F."/>
        </authorList>
    </citation>
    <scope>NUCLEOTIDE SEQUENCE [LARGE SCALE GENOMIC DNA]</scope>
</reference>
<dbReference type="GO" id="GO:0003735">
    <property type="term" value="F:structural constituent of ribosome"/>
    <property type="evidence" value="ECO:0007669"/>
    <property type="project" value="InterPro"/>
</dbReference>
<dbReference type="GO" id="GO:0005840">
    <property type="term" value="C:ribosome"/>
    <property type="evidence" value="ECO:0007669"/>
    <property type="project" value="UniProtKB-KW"/>
</dbReference>
<dbReference type="GO" id="GO:1990904">
    <property type="term" value="C:ribonucleoprotein complex"/>
    <property type="evidence" value="ECO:0007669"/>
    <property type="project" value="UniProtKB-KW"/>
</dbReference>
<dbReference type="AlphaFoldDB" id="A0A1F5EVD2"/>
<dbReference type="EMBL" id="MFAH01000032">
    <property type="protein sequence ID" value="OGD71236.1"/>
    <property type="molecule type" value="Genomic_DNA"/>
</dbReference>
<name>A0A1F5EVD2_9BACT</name>
<evidence type="ECO:0000313" key="4">
    <source>
        <dbReference type="EMBL" id="OGD71236.1"/>
    </source>
</evidence>
<evidence type="ECO:0000256" key="2">
    <source>
        <dbReference type="ARBA" id="ARBA00022980"/>
    </source>
</evidence>
<evidence type="ECO:0000256" key="3">
    <source>
        <dbReference type="ARBA" id="ARBA00023274"/>
    </source>
</evidence>
<dbReference type="SUPFAM" id="SSF143800">
    <property type="entry name" value="L28p-like"/>
    <property type="match status" value="1"/>
</dbReference>
<evidence type="ECO:0000313" key="5">
    <source>
        <dbReference type="Proteomes" id="UP000177390"/>
    </source>
</evidence>
<dbReference type="Proteomes" id="UP000177390">
    <property type="component" value="Unassembled WGS sequence"/>
</dbReference>
<dbReference type="InterPro" id="IPR037147">
    <property type="entry name" value="Ribosomal_bL28_sf"/>
</dbReference>
<dbReference type="InterPro" id="IPR026569">
    <property type="entry name" value="Ribosomal_bL28"/>
</dbReference>
<evidence type="ECO:0008006" key="6">
    <source>
        <dbReference type="Google" id="ProtNLM"/>
    </source>
</evidence>
<comment type="caution">
    <text evidence="4">The sequence shown here is derived from an EMBL/GenBank/DDBJ whole genome shotgun (WGS) entry which is preliminary data.</text>
</comment>
<evidence type="ECO:0000256" key="1">
    <source>
        <dbReference type="ARBA" id="ARBA00008760"/>
    </source>
</evidence>
<dbReference type="Gene3D" id="2.30.170.40">
    <property type="entry name" value="Ribosomal protein L28/L24"/>
    <property type="match status" value="1"/>
</dbReference>
<accession>A0A1F5EVD2</accession>
<dbReference type="Pfam" id="PF00830">
    <property type="entry name" value="Ribosomal_L28"/>
    <property type="match status" value="1"/>
</dbReference>
<proteinExistence type="inferred from homology"/>